<accession>A0AAJ1U4J7</accession>
<dbReference type="InterPro" id="IPR036291">
    <property type="entry name" value="NAD(P)-bd_dom_sf"/>
</dbReference>
<evidence type="ECO:0000256" key="1">
    <source>
        <dbReference type="ARBA" id="ARBA00006484"/>
    </source>
</evidence>
<dbReference type="SUPFAM" id="SSF51735">
    <property type="entry name" value="NAD(P)-binding Rossmann-fold domains"/>
    <property type="match status" value="2"/>
</dbReference>
<protein>
    <submittedName>
        <fullName evidence="4">NAD(P)-dependent dehydrogenase (Short-subunit alcohol dehydrogenase family)</fullName>
    </submittedName>
</protein>
<dbReference type="Pfam" id="PF13561">
    <property type="entry name" value="adh_short_C2"/>
    <property type="match status" value="1"/>
</dbReference>
<dbReference type="GO" id="GO:0016616">
    <property type="term" value="F:oxidoreductase activity, acting on the CH-OH group of donors, NAD or NADP as acceptor"/>
    <property type="evidence" value="ECO:0007669"/>
    <property type="project" value="TreeGrafter"/>
</dbReference>
<evidence type="ECO:0000313" key="5">
    <source>
        <dbReference type="Proteomes" id="UP001239215"/>
    </source>
</evidence>
<dbReference type="RefSeq" id="WP_307199479.1">
    <property type="nucleotide sequence ID" value="NZ_JAUTAN010000001.1"/>
</dbReference>
<dbReference type="PRINTS" id="PR00081">
    <property type="entry name" value="GDHRDH"/>
</dbReference>
<sequence length="503" mass="51806">MTHPPIPLAPERVTTAPPAVGTPCVLLGTSDQPSSVVGALRAALGVAGLVESTAHDADAAVVVVPLMGCTALGAVPPAGLDRGAVVRALARAARGGAARAVLVTDLGGSPPLLEPELAGQVAADLAWWQDLAVTYAARGALLNTVRLGFSPIFGHRLTAAEQRARHRYQPLRRDVGVRDVAAALRLFTDPASSYLVGETLPVDGGASLGLFPAVARPGSGRPARRRPTDTPTALPGSEDLSPLPPEDLLGRTVLVTGASSGIGRAAALHLARRGADLVVAARREDALADLADEVVRQGRRAWTLSVDLADPGAAAALAPRAWRAAGRVDDLVYAAGHLGLAAPDDDATRRRTFEINFFSCAHVTEALTTRWVETAHRGASVAVSSVSHTLVPVPLLEHYGPSKAALTQHARALAVSVGRHGLRYNVAAPGIIATDMGDAAGPAYRNGWISRIPLGRVGSAEEVAPVLGHLLSPHAAAVTGTHLRVDGGFGLGWIDTSADGGDR</sequence>
<feature type="compositionally biased region" description="Low complexity" evidence="3">
    <location>
        <begin position="229"/>
        <end position="241"/>
    </location>
</feature>
<comment type="similarity">
    <text evidence="1">Belongs to the short-chain dehydrogenases/reductases (SDR) family.</text>
</comment>
<organism evidence="4 5">
    <name type="scientific">Nocardioides zeae</name>
    <dbReference type="NCBI Taxonomy" id="1457234"/>
    <lineage>
        <taxon>Bacteria</taxon>
        <taxon>Bacillati</taxon>
        <taxon>Actinomycetota</taxon>
        <taxon>Actinomycetes</taxon>
        <taxon>Propionibacteriales</taxon>
        <taxon>Nocardioidaceae</taxon>
        <taxon>Nocardioides</taxon>
    </lineage>
</organism>
<dbReference type="Gene3D" id="3.40.50.720">
    <property type="entry name" value="NAD(P)-binding Rossmann-like Domain"/>
    <property type="match status" value="2"/>
</dbReference>
<dbReference type="FunFam" id="3.40.50.720:FF:000084">
    <property type="entry name" value="Short-chain dehydrogenase reductase"/>
    <property type="match status" value="1"/>
</dbReference>
<keyword evidence="2" id="KW-0560">Oxidoreductase</keyword>
<evidence type="ECO:0000313" key="4">
    <source>
        <dbReference type="EMBL" id="MDQ1104102.1"/>
    </source>
</evidence>
<evidence type="ECO:0000256" key="2">
    <source>
        <dbReference type="ARBA" id="ARBA00023002"/>
    </source>
</evidence>
<evidence type="ECO:0000256" key="3">
    <source>
        <dbReference type="SAM" id="MobiDB-lite"/>
    </source>
</evidence>
<proteinExistence type="inferred from homology"/>
<gene>
    <name evidence="4" type="ORF">QE405_001386</name>
</gene>
<name>A0AAJ1U4J7_9ACTN</name>
<dbReference type="Proteomes" id="UP001239215">
    <property type="component" value="Unassembled WGS sequence"/>
</dbReference>
<dbReference type="AlphaFoldDB" id="A0AAJ1U4J7"/>
<dbReference type="EMBL" id="JAUTAN010000001">
    <property type="protein sequence ID" value="MDQ1104102.1"/>
    <property type="molecule type" value="Genomic_DNA"/>
</dbReference>
<feature type="region of interest" description="Disordered" evidence="3">
    <location>
        <begin position="217"/>
        <end position="245"/>
    </location>
</feature>
<comment type="caution">
    <text evidence="4">The sequence shown here is derived from an EMBL/GenBank/DDBJ whole genome shotgun (WGS) entry which is preliminary data.</text>
</comment>
<dbReference type="PANTHER" id="PTHR42760:SF133">
    <property type="entry name" value="3-OXOACYL-[ACYL-CARRIER-PROTEIN] REDUCTASE"/>
    <property type="match status" value="1"/>
</dbReference>
<reference evidence="4" key="1">
    <citation type="submission" date="2023-07" db="EMBL/GenBank/DDBJ databases">
        <title>Functional and genomic diversity of the sorghum phyllosphere microbiome.</title>
        <authorList>
            <person name="Shade A."/>
        </authorList>
    </citation>
    <scope>NUCLEOTIDE SEQUENCE</scope>
    <source>
        <strain evidence="4">SORGH_AS_1067</strain>
    </source>
</reference>
<dbReference type="CDD" id="cd05233">
    <property type="entry name" value="SDR_c"/>
    <property type="match status" value="1"/>
</dbReference>
<dbReference type="PANTHER" id="PTHR42760">
    <property type="entry name" value="SHORT-CHAIN DEHYDROGENASES/REDUCTASES FAMILY MEMBER"/>
    <property type="match status" value="1"/>
</dbReference>
<dbReference type="InterPro" id="IPR002347">
    <property type="entry name" value="SDR_fam"/>
</dbReference>